<accession>A0A085NAQ4</accession>
<dbReference type="GO" id="GO:0006508">
    <property type="term" value="P:proteolysis"/>
    <property type="evidence" value="ECO:0007669"/>
    <property type="project" value="InterPro"/>
</dbReference>
<dbReference type="PANTHER" id="PTHR24250:SF67">
    <property type="entry name" value="PEPTIDASE S1 DOMAIN-CONTAINING PROTEIN"/>
    <property type="match status" value="1"/>
</dbReference>
<proteinExistence type="predicted"/>
<keyword evidence="1" id="KW-1015">Disulfide bond</keyword>
<dbReference type="Proteomes" id="UP000030758">
    <property type="component" value="Unassembled WGS sequence"/>
</dbReference>
<dbReference type="Gene3D" id="2.40.10.10">
    <property type="entry name" value="Trypsin-like serine proteases"/>
    <property type="match status" value="1"/>
</dbReference>
<evidence type="ECO:0000259" key="3">
    <source>
        <dbReference type="PROSITE" id="PS50240"/>
    </source>
</evidence>
<evidence type="ECO:0000256" key="1">
    <source>
        <dbReference type="ARBA" id="ARBA00023157"/>
    </source>
</evidence>
<organism evidence="4">
    <name type="scientific">Trichuris suis</name>
    <name type="common">pig whipworm</name>
    <dbReference type="NCBI Taxonomy" id="68888"/>
    <lineage>
        <taxon>Eukaryota</taxon>
        <taxon>Metazoa</taxon>
        <taxon>Ecdysozoa</taxon>
        <taxon>Nematoda</taxon>
        <taxon>Enoplea</taxon>
        <taxon>Dorylaimia</taxon>
        <taxon>Trichinellida</taxon>
        <taxon>Trichuridae</taxon>
        <taxon>Trichuris</taxon>
    </lineage>
</organism>
<reference evidence="4" key="1">
    <citation type="journal article" date="2014" name="Nat. Genet.">
        <title>Genome and transcriptome of the porcine whipworm Trichuris suis.</title>
        <authorList>
            <person name="Jex A.R."/>
            <person name="Nejsum P."/>
            <person name="Schwarz E.M."/>
            <person name="Hu L."/>
            <person name="Young N.D."/>
            <person name="Hall R.S."/>
            <person name="Korhonen P.K."/>
            <person name="Liao S."/>
            <person name="Thamsborg S."/>
            <person name="Xia J."/>
            <person name="Xu P."/>
            <person name="Wang S."/>
            <person name="Scheerlinck J.P."/>
            <person name="Hofmann A."/>
            <person name="Sternberg P.W."/>
            <person name="Wang J."/>
            <person name="Gasser R.B."/>
        </authorList>
    </citation>
    <scope>NUCLEOTIDE SEQUENCE [LARGE SCALE GENOMIC DNA]</scope>
    <source>
        <strain evidence="4">DCEP-RM93F</strain>
    </source>
</reference>
<dbReference type="InterPro" id="IPR043504">
    <property type="entry name" value="Peptidase_S1_PA_chymotrypsin"/>
</dbReference>
<protein>
    <recommendedName>
        <fullName evidence="3">Peptidase S1 domain-containing protein</fullName>
    </recommendedName>
</protein>
<dbReference type="PANTHER" id="PTHR24250">
    <property type="entry name" value="CHYMOTRYPSIN-RELATED"/>
    <property type="match status" value="1"/>
</dbReference>
<name>A0A085NAQ4_9BILA</name>
<dbReference type="SMART" id="SM00020">
    <property type="entry name" value="Tryp_SPc"/>
    <property type="match status" value="1"/>
</dbReference>
<feature type="chain" id="PRO_5001795756" description="Peptidase S1 domain-containing protein" evidence="2">
    <location>
        <begin position="22"/>
        <end position="290"/>
    </location>
</feature>
<gene>
    <name evidence="4" type="ORF">M514_01545</name>
</gene>
<feature type="domain" description="Peptidase S1" evidence="3">
    <location>
        <begin position="39"/>
        <end position="274"/>
    </location>
</feature>
<evidence type="ECO:0000256" key="2">
    <source>
        <dbReference type="SAM" id="SignalP"/>
    </source>
</evidence>
<keyword evidence="2" id="KW-0732">Signal</keyword>
<dbReference type="AlphaFoldDB" id="A0A085NAQ4"/>
<dbReference type="SUPFAM" id="SSF50494">
    <property type="entry name" value="Trypsin-like serine proteases"/>
    <property type="match status" value="1"/>
</dbReference>
<dbReference type="Pfam" id="PF00089">
    <property type="entry name" value="Trypsin"/>
    <property type="match status" value="1"/>
</dbReference>
<dbReference type="EMBL" id="KL367523">
    <property type="protein sequence ID" value="KFD66550.1"/>
    <property type="molecule type" value="Genomic_DNA"/>
</dbReference>
<evidence type="ECO:0000313" key="4">
    <source>
        <dbReference type="EMBL" id="KFD66550.1"/>
    </source>
</evidence>
<dbReference type="PROSITE" id="PS50240">
    <property type="entry name" value="TRYPSIN_DOM"/>
    <property type="match status" value="1"/>
</dbReference>
<dbReference type="InterPro" id="IPR009003">
    <property type="entry name" value="Peptidase_S1_PA"/>
</dbReference>
<feature type="signal peptide" evidence="2">
    <location>
        <begin position="1"/>
        <end position="21"/>
    </location>
</feature>
<dbReference type="GO" id="GO:0004252">
    <property type="term" value="F:serine-type endopeptidase activity"/>
    <property type="evidence" value="ECO:0007669"/>
    <property type="project" value="InterPro"/>
</dbReference>
<dbReference type="InterPro" id="IPR001254">
    <property type="entry name" value="Trypsin_dom"/>
</dbReference>
<sequence>MVFITSWSLVVIATLLTTVNAYGYRPLDVVGCGRSSLPIFNATEDEQYADISNHPWMALIVNQDKIPCPAVLIPIWNRNSSRIVLTSAKCQNQASIDSLEVIIGIGPDGRIHENYTTISKSAGSYWYRSKEADGAAFLFLKKDVKFNEFVRPVCLPRQSGPPPHTPCVLTGWEVQTYGNGSSGLQHAGLKETHLIGGSRKFGAYDGKARLKIRDTFNKTGVTHSTSSPLVCFHDGLWALYGIYLPSQSTENHSIFMGIYEKLHLIEDEIELPTRPGAMHVVMQFFKNFFG</sequence>